<dbReference type="SUPFAM" id="SSF56204">
    <property type="entry name" value="Hect, E3 ligase catalytic domain"/>
    <property type="match status" value="1"/>
</dbReference>
<dbReference type="OMA" id="CDELCHN"/>
<dbReference type="InterPro" id="IPR000569">
    <property type="entry name" value="HECT_dom"/>
</dbReference>
<dbReference type="Gene3D" id="3.30.2160.10">
    <property type="entry name" value="Hect, E3 ligase catalytic domain"/>
    <property type="match status" value="1"/>
</dbReference>
<evidence type="ECO:0000259" key="5">
    <source>
        <dbReference type="PROSITE" id="PS50237"/>
    </source>
</evidence>
<dbReference type="GO" id="GO:0043161">
    <property type="term" value="P:proteasome-mediated ubiquitin-dependent protein catabolic process"/>
    <property type="evidence" value="ECO:0007669"/>
    <property type="project" value="TreeGrafter"/>
</dbReference>
<dbReference type="InterPro" id="IPR035983">
    <property type="entry name" value="Hect_E3_ubiquitin_ligase"/>
</dbReference>
<dbReference type="Pfam" id="PF00632">
    <property type="entry name" value="HECT"/>
    <property type="match status" value="1"/>
</dbReference>
<dbReference type="PANTHER" id="PTHR45670:SF1">
    <property type="entry name" value="E3 UBIQUITIN-PROTEIN LIGASE HECTD1"/>
    <property type="match status" value="1"/>
</dbReference>
<feature type="domain" description="HECT" evidence="5">
    <location>
        <begin position="1"/>
        <end position="267"/>
    </location>
</feature>
<comment type="similarity">
    <text evidence="4">Belongs to the UPL family. K-HECT subfamily.</text>
</comment>
<dbReference type="PANTHER" id="PTHR45670">
    <property type="entry name" value="E3 UBIQUITIN-PROTEIN LIGASE TRIP12"/>
    <property type="match status" value="1"/>
</dbReference>
<gene>
    <name evidence="6" type="ORF">RF11_02062</name>
</gene>
<evidence type="ECO:0000256" key="2">
    <source>
        <dbReference type="ARBA" id="ARBA00022786"/>
    </source>
</evidence>
<dbReference type="PROSITE" id="PS50237">
    <property type="entry name" value="HECT"/>
    <property type="match status" value="1"/>
</dbReference>
<keyword evidence="2 3" id="KW-0833">Ubl conjugation pathway</keyword>
<evidence type="ECO:0000313" key="7">
    <source>
        <dbReference type="Proteomes" id="UP000031668"/>
    </source>
</evidence>
<dbReference type="SMART" id="SM00119">
    <property type="entry name" value="HECTc"/>
    <property type="match status" value="1"/>
</dbReference>
<dbReference type="OrthoDB" id="271273at2759"/>
<feature type="active site" description="Glycyl thioester intermediate" evidence="3">
    <location>
        <position position="234"/>
    </location>
</feature>
<dbReference type="EMBL" id="JWZT01003532">
    <property type="protein sequence ID" value="KII66418.1"/>
    <property type="molecule type" value="Genomic_DNA"/>
</dbReference>
<evidence type="ECO:0000313" key="6">
    <source>
        <dbReference type="EMBL" id="KII66418.1"/>
    </source>
</evidence>
<sequence>MVESRQIDIYFSNIFFNKLFYPSHDIYLWNLEDIDPVLHNSLIYLLDYASNNDSTLEDLDIRFVWMNKDGSCDELCHNGSEILVTNQNISTYIHKLINYKYIEGFDRIFSLIRDGLRYFVPDLILWPTFYPEEFKILLSGDNQEWTLKDLEDHIIIQNYYTRTFPVIMNFFQILSEFNEEERKQFLMFMTSKTRLPFGGLANLNPPLTIVPYFTEPNHPPFEVQDKYIPVAATCFHMLRLPSYSSYEVLKSKLMYAIKEGQGVFGIE</sequence>
<keyword evidence="1 4" id="KW-0808">Transferase</keyword>
<keyword evidence="7" id="KW-1185">Reference proteome</keyword>
<reference evidence="6 7" key="1">
    <citation type="journal article" date="2014" name="Genome Biol. Evol.">
        <title>The genome of the myxosporean Thelohanellus kitauei shows adaptations to nutrient acquisition within its fish host.</title>
        <authorList>
            <person name="Yang Y."/>
            <person name="Xiong J."/>
            <person name="Zhou Z."/>
            <person name="Huo F."/>
            <person name="Miao W."/>
            <person name="Ran C."/>
            <person name="Liu Y."/>
            <person name="Zhang J."/>
            <person name="Feng J."/>
            <person name="Wang M."/>
            <person name="Wang M."/>
            <person name="Wang L."/>
            <person name="Yao B."/>
        </authorList>
    </citation>
    <scope>NUCLEOTIDE SEQUENCE [LARGE SCALE GENOMIC DNA]</scope>
    <source>
        <strain evidence="6">Wuqing</strain>
    </source>
</reference>
<dbReference type="AlphaFoldDB" id="A0A0C2JB49"/>
<accession>A0A0C2JB49</accession>
<dbReference type="Proteomes" id="UP000031668">
    <property type="component" value="Unassembled WGS sequence"/>
</dbReference>
<proteinExistence type="inferred from homology"/>
<comment type="caution">
    <text evidence="6">The sequence shown here is derived from an EMBL/GenBank/DDBJ whole genome shotgun (WGS) entry which is preliminary data.</text>
</comment>
<dbReference type="GO" id="GO:0000209">
    <property type="term" value="P:protein polyubiquitination"/>
    <property type="evidence" value="ECO:0007669"/>
    <property type="project" value="TreeGrafter"/>
</dbReference>
<evidence type="ECO:0000256" key="1">
    <source>
        <dbReference type="ARBA" id="ARBA00022679"/>
    </source>
</evidence>
<dbReference type="Gene3D" id="3.30.2410.10">
    <property type="entry name" value="Hect, E3 ligase catalytic domain"/>
    <property type="match status" value="1"/>
</dbReference>
<comment type="function">
    <text evidence="4">E3 ubiquitin-protein ligase which accepts ubiquitin from an E2 ubiquitin-conjugating enzyme in the form of a thioester and then directly transfers the ubiquitin to targeted substrates.</text>
</comment>
<comment type="catalytic activity">
    <reaction evidence="4">
        <text>S-ubiquitinyl-[E2 ubiquitin-conjugating enzyme]-L-cysteine + [acceptor protein]-L-lysine = [E2 ubiquitin-conjugating enzyme]-L-cysteine + N(6)-ubiquitinyl-[acceptor protein]-L-lysine.</text>
        <dbReference type="EC" id="2.3.2.26"/>
    </reaction>
</comment>
<protein>
    <recommendedName>
        <fullName evidence="4">E3 ubiquitin-protein ligase</fullName>
        <ecNumber evidence="4">2.3.2.26</ecNumber>
    </recommendedName>
</protein>
<evidence type="ECO:0000256" key="3">
    <source>
        <dbReference type="PROSITE-ProRule" id="PRU00104"/>
    </source>
</evidence>
<name>A0A0C2JB49_THEKT</name>
<dbReference type="InterPro" id="IPR045322">
    <property type="entry name" value="HECTD1/TRIP12-like"/>
</dbReference>
<dbReference type="EC" id="2.3.2.26" evidence="4"/>
<organism evidence="6 7">
    <name type="scientific">Thelohanellus kitauei</name>
    <name type="common">Myxosporean</name>
    <dbReference type="NCBI Taxonomy" id="669202"/>
    <lineage>
        <taxon>Eukaryota</taxon>
        <taxon>Metazoa</taxon>
        <taxon>Cnidaria</taxon>
        <taxon>Myxozoa</taxon>
        <taxon>Myxosporea</taxon>
        <taxon>Bivalvulida</taxon>
        <taxon>Platysporina</taxon>
        <taxon>Myxobolidae</taxon>
        <taxon>Thelohanellus</taxon>
    </lineage>
</organism>
<dbReference type="GO" id="GO:0061630">
    <property type="term" value="F:ubiquitin protein ligase activity"/>
    <property type="evidence" value="ECO:0007669"/>
    <property type="project" value="UniProtKB-UniRule"/>
</dbReference>
<dbReference type="UniPathway" id="UPA00143"/>
<comment type="pathway">
    <text evidence="4">Protein modification; protein ubiquitination.</text>
</comment>
<evidence type="ECO:0000256" key="4">
    <source>
        <dbReference type="RuleBase" id="RU369009"/>
    </source>
</evidence>